<reference evidence="2" key="1">
    <citation type="submission" date="2016-03" db="EMBL/GenBank/DDBJ databases">
        <authorList>
            <person name="Ploux O."/>
        </authorList>
    </citation>
    <scope>NUCLEOTIDE SEQUENCE [LARGE SCALE GENOMIC DNA]</scope>
</reference>
<name>A0A142KAY8_9CAUD</name>
<proteinExistence type="predicted"/>
<dbReference type="OrthoDB" id="36363at10239"/>
<organism evidence="1 2">
    <name type="scientific">Gordonia phage Lucky10</name>
    <dbReference type="NCBI Taxonomy" id="1821557"/>
    <lineage>
        <taxon>Viruses</taxon>
        <taxon>Duplodnaviria</taxon>
        <taxon>Heunggongvirae</taxon>
        <taxon>Uroviricota</taxon>
        <taxon>Caudoviricetes</taxon>
        <taxon>Luckytenvirus</taxon>
        <taxon>Luckytenvirus lucky10</taxon>
    </lineage>
</organism>
<sequence>MWLWYQRYLSLFGGGTNCTASVEGPSGWSEHCGCTDSSHSLQALEEYANQARPK</sequence>
<accession>A0A142KAY8</accession>
<dbReference type="EMBL" id="KU963256">
    <property type="protein sequence ID" value="AMS03271.1"/>
    <property type="molecule type" value="Genomic_DNA"/>
</dbReference>
<protein>
    <submittedName>
        <fullName evidence="1">Uncharacterized protein</fullName>
    </submittedName>
</protein>
<evidence type="ECO:0000313" key="1">
    <source>
        <dbReference type="EMBL" id="AMS03271.1"/>
    </source>
</evidence>
<dbReference type="Proteomes" id="UP000201844">
    <property type="component" value="Segment"/>
</dbReference>
<dbReference type="RefSeq" id="YP_009304287.1">
    <property type="nucleotide sequence ID" value="NC_031267.1"/>
</dbReference>
<dbReference type="KEGG" id="vg:29123294"/>
<gene>
    <name evidence="1" type="primary">28</name>
    <name evidence="1" type="ORF">SEA_LUCKY10_28</name>
</gene>
<dbReference type="GeneID" id="29123294"/>
<keyword evidence="2" id="KW-1185">Reference proteome</keyword>
<evidence type="ECO:0000313" key="2">
    <source>
        <dbReference type="Proteomes" id="UP000201844"/>
    </source>
</evidence>